<dbReference type="NCBIfam" id="TIGR04057">
    <property type="entry name" value="SusC_RagA_signa"/>
    <property type="match status" value="1"/>
</dbReference>
<dbReference type="InterPro" id="IPR023996">
    <property type="entry name" value="TonB-dep_OMP_SusC/RagA"/>
</dbReference>
<feature type="domain" description="TonB-dependent receptor plug" evidence="12">
    <location>
        <begin position="111"/>
        <end position="216"/>
    </location>
</feature>
<dbReference type="FunFam" id="2.170.130.10:FF:000003">
    <property type="entry name" value="SusC/RagA family TonB-linked outer membrane protein"/>
    <property type="match status" value="1"/>
</dbReference>
<dbReference type="Gene3D" id="2.170.130.10">
    <property type="entry name" value="TonB-dependent receptor, plug domain"/>
    <property type="match status" value="1"/>
</dbReference>
<dbReference type="InterPro" id="IPR012910">
    <property type="entry name" value="Plug_dom"/>
</dbReference>
<dbReference type="InterPro" id="IPR008969">
    <property type="entry name" value="CarboxyPept-like_regulatory"/>
</dbReference>
<evidence type="ECO:0000313" key="14">
    <source>
        <dbReference type="Proteomes" id="UP000576209"/>
    </source>
</evidence>
<protein>
    <submittedName>
        <fullName evidence="13">TonB-linked SusC/RagA family outer membrane protein</fullName>
    </submittedName>
</protein>
<dbReference type="Pfam" id="PF00593">
    <property type="entry name" value="TonB_dep_Rec_b-barrel"/>
    <property type="match status" value="1"/>
</dbReference>
<keyword evidence="2 8" id="KW-0813">Transport</keyword>
<keyword evidence="6 8" id="KW-0472">Membrane</keyword>
<name>A0A840EF30_9BACT</name>
<evidence type="ECO:0000259" key="11">
    <source>
        <dbReference type="Pfam" id="PF00593"/>
    </source>
</evidence>
<dbReference type="Gene3D" id="2.60.40.1120">
    <property type="entry name" value="Carboxypeptidase-like, regulatory domain"/>
    <property type="match status" value="1"/>
</dbReference>
<keyword evidence="10" id="KW-0732">Signal</keyword>
<evidence type="ECO:0000313" key="13">
    <source>
        <dbReference type="EMBL" id="MBB4079546.1"/>
    </source>
</evidence>
<proteinExistence type="inferred from homology"/>
<comment type="subcellular location">
    <subcellularLocation>
        <location evidence="1 8">Cell outer membrane</location>
        <topology evidence="1 8">Multi-pass membrane protein</topology>
    </subcellularLocation>
</comment>
<keyword evidence="4 8" id="KW-0812">Transmembrane</keyword>
<dbReference type="PROSITE" id="PS52016">
    <property type="entry name" value="TONB_DEPENDENT_REC_3"/>
    <property type="match status" value="1"/>
</dbReference>
<dbReference type="GO" id="GO:0009279">
    <property type="term" value="C:cell outer membrane"/>
    <property type="evidence" value="ECO:0007669"/>
    <property type="project" value="UniProtKB-SubCell"/>
</dbReference>
<dbReference type="InterPro" id="IPR036942">
    <property type="entry name" value="Beta-barrel_TonB_sf"/>
</dbReference>
<dbReference type="Gene3D" id="2.40.170.20">
    <property type="entry name" value="TonB-dependent receptor, beta-barrel domain"/>
    <property type="match status" value="1"/>
</dbReference>
<dbReference type="SUPFAM" id="SSF56935">
    <property type="entry name" value="Porins"/>
    <property type="match status" value="1"/>
</dbReference>
<dbReference type="InterPro" id="IPR000531">
    <property type="entry name" value="Beta-barrel_TonB"/>
</dbReference>
<dbReference type="EMBL" id="JACIFF010000005">
    <property type="protein sequence ID" value="MBB4079546.1"/>
    <property type="molecule type" value="Genomic_DNA"/>
</dbReference>
<dbReference type="InterPro" id="IPR037066">
    <property type="entry name" value="Plug_dom_sf"/>
</dbReference>
<dbReference type="SUPFAM" id="SSF49464">
    <property type="entry name" value="Carboxypeptidase regulatory domain-like"/>
    <property type="match status" value="1"/>
</dbReference>
<dbReference type="RefSeq" id="WP_183495790.1">
    <property type="nucleotide sequence ID" value="NZ_JACIFF010000005.1"/>
</dbReference>
<evidence type="ECO:0000256" key="6">
    <source>
        <dbReference type="ARBA" id="ARBA00023136"/>
    </source>
</evidence>
<evidence type="ECO:0000256" key="9">
    <source>
        <dbReference type="RuleBase" id="RU003357"/>
    </source>
</evidence>
<evidence type="ECO:0000256" key="4">
    <source>
        <dbReference type="ARBA" id="ARBA00022692"/>
    </source>
</evidence>
<dbReference type="Proteomes" id="UP000576209">
    <property type="component" value="Unassembled WGS sequence"/>
</dbReference>
<evidence type="ECO:0000256" key="1">
    <source>
        <dbReference type="ARBA" id="ARBA00004571"/>
    </source>
</evidence>
<feature type="chain" id="PRO_5032445000" evidence="10">
    <location>
        <begin position="20"/>
        <end position="995"/>
    </location>
</feature>
<reference evidence="13 14" key="1">
    <citation type="submission" date="2020-08" db="EMBL/GenBank/DDBJ databases">
        <title>Genomic Encyclopedia of Type Strains, Phase IV (KMG-IV): sequencing the most valuable type-strain genomes for metagenomic binning, comparative biology and taxonomic classification.</title>
        <authorList>
            <person name="Goeker M."/>
        </authorList>
    </citation>
    <scope>NUCLEOTIDE SEQUENCE [LARGE SCALE GENOMIC DNA]</scope>
    <source>
        <strain evidence="13 14">DSM 105137</strain>
    </source>
</reference>
<keyword evidence="14" id="KW-1185">Reference proteome</keyword>
<dbReference type="AlphaFoldDB" id="A0A840EF30"/>
<organism evidence="13 14">
    <name type="scientific">Neolewinella aquimaris</name>
    <dbReference type="NCBI Taxonomy" id="1835722"/>
    <lineage>
        <taxon>Bacteria</taxon>
        <taxon>Pseudomonadati</taxon>
        <taxon>Bacteroidota</taxon>
        <taxon>Saprospiria</taxon>
        <taxon>Saprospirales</taxon>
        <taxon>Lewinellaceae</taxon>
        <taxon>Neolewinella</taxon>
    </lineage>
</organism>
<comment type="similarity">
    <text evidence="8 9">Belongs to the TonB-dependent receptor family.</text>
</comment>
<evidence type="ECO:0000256" key="10">
    <source>
        <dbReference type="SAM" id="SignalP"/>
    </source>
</evidence>
<gene>
    <name evidence="13" type="ORF">GGR28_002171</name>
</gene>
<sequence length="995" mass="107833">MLRLLYFSFVLLLSLTLSAQTTVTGTVTDGSETLIGVSIQAVGTTTGTVTDFDGTYTLTVPAGTDSLIYSYTGFQTQRVAIAGRTVIDITLAESTELLEEVVVIGYGVQQKDDLTGAVSVVESSELTDIPTQSLGQSLQGKVSGLQIIPGSGAPGADAIFRIRGVGTLNNADPLFVVDGMILSDISFLNPQDVQSISVLKDASATAIYGARGANGVIIVSTKQGGGAAGAGGFTVSAYTGTQEVIRTIDVLNANQYATLLNEVDVNEGRQPRFANPEQYGEGTNWQDEVFRTAPIYNAQLSFNGGGDRGTFNFSANYFRQDGIIEGSNFDRFTIRLNNSRQVKNWLNVGSNLSLGINGSDNVNAGSIITTAYRADPITVPIDSAGNFGDATAIGNTGNPLATIFYSNNRSQSYRAVGNAYADISFLDHFTFRTNFGLDFDYNRNRNFSPVFFVSANQQNEESSINVFNGYNRNWLWENTVSYNNNFGIHHLDGVAGVTYQDNFGEFLNGGRQRLIGDDPSFFYLNSGDVTTATNGGGAGSNWGLVSYLGRLNYTFDSRYLITVSGRLDGSSRFGDNYKYGFFPSVGLGWNISREDFFNADGIISRLKLRASWGQTGNDRIGDFDYLPRVVSGVGAVFGNDPVLVPGSTLTTLANPDLRWEETTQTDIGVELGLFDNKFLLEADFYRKVTNDILFNAPIPDYIGANAPLRNVASVLNRGVDLNVSWRETRSDFQYSIGGNASFVHNEVLKLDGTAVDFFNGGLGIGGQLGTNSRVGFAAGSFYGYELDGVFQNEEELATFPKFGNQQVGDLRFRDQNGDGVITAAEDRVILGSAIPDMILGVNGSANYRGIELSFDLTGQFGNEVINAKKMARFGAYNYETSFLDRWNGEGTSNSEPRITQAGQNIETLSTRFVEDGSYLRLRNVTLGYRFASGVTEKLRAQSLRIYVSGTNLVTSQKYSGYNPEIYNGSVFDNGIDRGSIYPIARTLTAGIDVTF</sequence>
<evidence type="ECO:0000256" key="2">
    <source>
        <dbReference type="ARBA" id="ARBA00022448"/>
    </source>
</evidence>
<dbReference type="NCBIfam" id="TIGR04056">
    <property type="entry name" value="OMP_RagA_SusC"/>
    <property type="match status" value="1"/>
</dbReference>
<keyword evidence="7 8" id="KW-0998">Cell outer membrane</keyword>
<dbReference type="Pfam" id="PF13715">
    <property type="entry name" value="CarbopepD_reg_2"/>
    <property type="match status" value="1"/>
</dbReference>
<keyword evidence="3 8" id="KW-1134">Transmembrane beta strand</keyword>
<evidence type="ECO:0000256" key="5">
    <source>
        <dbReference type="ARBA" id="ARBA00023077"/>
    </source>
</evidence>
<dbReference type="InterPro" id="IPR023997">
    <property type="entry name" value="TonB-dep_OMP_SusC/RagA_CS"/>
</dbReference>
<dbReference type="InterPro" id="IPR039426">
    <property type="entry name" value="TonB-dep_rcpt-like"/>
</dbReference>
<feature type="signal peptide" evidence="10">
    <location>
        <begin position="1"/>
        <end position="19"/>
    </location>
</feature>
<evidence type="ECO:0000256" key="7">
    <source>
        <dbReference type="ARBA" id="ARBA00023237"/>
    </source>
</evidence>
<keyword evidence="5 9" id="KW-0798">TonB box</keyword>
<evidence type="ECO:0000256" key="8">
    <source>
        <dbReference type="PROSITE-ProRule" id="PRU01360"/>
    </source>
</evidence>
<dbReference type="Pfam" id="PF07715">
    <property type="entry name" value="Plug"/>
    <property type="match status" value="1"/>
</dbReference>
<comment type="caution">
    <text evidence="13">The sequence shown here is derived from an EMBL/GenBank/DDBJ whole genome shotgun (WGS) entry which is preliminary data.</text>
</comment>
<accession>A0A840EF30</accession>
<evidence type="ECO:0000259" key="12">
    <source>
        <dbReference type="Pfam" id="PF07715"/>
    </source>
</evidence>
<evidence type="ECO:0000256" key="3">
    <source>
        <dbReference type="ARBA" id="ARBA00022452"/>
    </source>
</evidence>
<feature type="domain" description="TonB-dependent receptor-like beta-barrel" evidence="11">
    <location>
        <begin position="370"/>
        <end position="952"/>
    </location>
</feature>